<dbReference type="SMART" id="SM00345">
    <property type="entry name" value="HTH_GNTR"/>
    <property type="match status" value="1"/>
</dbReference>
<accession>A0A556CAS7</accession>
<dbReference type="PROSITE" id="PS50949">
    <property type="entry name" value="HTH_GNTR"/>
    <property type="match status" value="1"/>
</dbReference>
<keyword evidence="2" id="KW-0238">DNA-binding</keyword>
<dbReference type="Pfam" id="PF07729">
    <property type="entry name" value="FCD"/>
    <property type="match status" value="1"/>
</dbReference>
<evidence type="ECO:0000259" key="4">
    <source>
        <dbReference type="PROSITE" id="PS50949"/>
    </source>
</evidence>
<dbReference type="InterPro" id="IPR000524">
    <property type="entry name" value="Tscrpt_reg_HTH_GntR"/>
</dbReference>
<name>A0A556CAS7_BREAU</name>
<reference evidence="5 6" key="1">
    <citation type="submission" date="2019-07" db="EMBL/GenBank/DDBJ databases">
        <title>Draft genome sequence of Brevibacterium aurantiacum XU54 isolated from Xinjiang China.</title>
        <authorList>
            <person name="Xu X."/>
        </authorList>
    </citation>
    <scope>NUCLEOTIDE SEQUENCE [LARGE SCALE GENOMIC DNA]</scope>
    <source>
        <strain evidence="5 6">XU54</strain>
    </source>
</reference>
<protein>
    <submittedName>
        <fullName evidence="5">GntR family transcriptional regulator</fullName>
    </submittedName>
</protein>
<evidence type="ECO:0000256" key="1">
    <source>
        <dbReference type="ARBA" id="ARBA00023015"/>
    </source>
</evidence>
<dbReference type="SMART" id="SM00895">
    <property type="entry name" value="FCD"/>
    <property type="match status" value="1"/>
</dbReference>
<dbReference type="InterPro" id="IPR036388">
    <property type="entry name" value="WH-like_DNA-bd_sf"/>
</dbReference>
<dbReference type="Proteomes" id="UP000316406">
    <property type="component" value="Unassembled WGS sequence"/>
</dbReference>
<dbReference type="RefSeq" id="WP_143923259.1">
    <property type="nucleotide sequence ID" value="NZ_VLTK01000008.1"/>
</dbReference>
<dbReference type="SUPFAM" id="SSF46785">
    <property type="entry name" value="Winged helix' DNA-binding domain"/>
    <property type="match status" value="1"/>
</dbReference>
<dbReference type="GO" id="GO:0003677">
    <property type="term" value="F:DNA binding"/>
    <property type="evidence" value="ECO:0007669"/>
    <property type="project" value="UniProtKB-KW"/>
</dbReference>
<dbReference type="PANTHER" id="PTHR43537">
    <property type="entry name" value="TRANSCRIPTIONAL REGULATOR, GNTR FAMILY"/>
    <property type="match status" value="1"/>
</dbReference>
<dbReference type="InterPro" id="IPR011711">
    <property type="entry name" value="GntR_C"/>
</dbReference>
<evidence type="ECO:0000256" key="2">
    <source>
        <dbReference type="ARBA" id="ARBA00023125"/>
    </source>
</evidence>
<evidence type="ECO:0000256" key="3">
    <source>
        <dbReference type="ARBA" id="ARBA00023163"/>
    </source>
</evidence>
<dbReference type="EMBL" id="VLTK01000008">
    <property type="protein sequence ID" value="TSI14551.1"/>
    <property type="molecule type" value="Genomic_DNA"/>
</dbReference>
<dbReference type="Gene3D" id="1.10.10.10">
    <property type="entry name" value="Winged helix-like DNA-binding domain superfamily/Winged helix DNA-binding domain"/>
    <property type="match status" value="1"/>
</dbReference>
<keyword evidence="1" id="KW-0805">Transcription regulation</keyword>
<gene>
    <name evidence="5" type="ORF">FO013_14385</name>
</gene>
<dbReference type="SUPFAM" id="SSF48008">
    <property type="entry name" value="GntR ligand-binding domain-like"/>
    <property type="match status" value="1"/>
</dbReference>
<keyword evidence="6" id="KW-1185">Reference proteome</keyword>
<sequence length="224" mass="24487">MAVEGDSSRELHEDDPRSLRDQVRQVLRSWIVSGRFAPGERVREREIAQNLGISRVPVREAVALLEGEGLVSSLPRGGAVVTRLTAKDAADLFHIREVLEGLAARLAAQNATSAEASALHHNLSRAEKAAEGGDSAEQSRLNLEFHETVVTLADNPALTTMLEPVGVRLRWHFAPDQEPLTILNEHTQIVEAISAGDADRAAHIAAKHVRQTRDNILPSFDIED</sequence>
<dbReference type="PRINTS" id="PR00035">
    <property type="entry name" value="HTHGNTR"/>
</dbReference>
<dbReference type="OrthoDB" id="9816161at2"/>
<proteinExistence type="predicted"/>
<dbReference type="InterPro" id="IPR036390">
    <property type="entry name" value="WH_DNA-bd_sf"/>
</dbReference>
<keyword evidence="3" id="KW-0804">Transcription</keyword>
<feature type="domain" description="HTH gntR-type" evidence="4">
    <location>
        <begin position="17"/>
        <end position="84"/>
    </location>
</feature>
<organism evidence="5 6">
    <name type="scientific">Brevibacterium aurantiacum</name>
    <dbReference type="NCBI Taxonomy" id="273384"/>
    <lineage>
        <taxon>Bacteria</taxon>
        <taxon>Bacillati</taxon>
        <taxon>Actinomycetota</taxon>
        <taxon>Actinomycetes</taxon>
        <taxon>Micrococcales</taxon>
        <taxon>Brevibacteriaceae</taxon>
        <taxon>Brevibacterium</taxon>
    </lineage>
</organism>
<dbReference type="AlphaFoldDB" id="A0A556CAS7"/>
<dbReference type="CDD" id="cd07377">
    <property type="entry name" value="WHTH_GntR"/>
    <property type="match status" value="1"/>
</dbReference>
<evidence type="ECO:0000313" key="6">
    <source>
        <dbReference type="Proteomes" id="UP000316406"/>
    </source>
</evidence>
<evidence type="ECO:0000313" key="5">
    <source>
        <dbReference type="EMBL" id="TSI14551.1"/>
    </source>
</evidence>
<dbReference type="Gene3D" id="1.20.120.530">
    <property type="entry name" value="GntR ligand-binding domain-like"/>
    <property type="match status" value="1"/>
</dbReference>
<dbReference type="Pfam" id="PF00392">
    <property type="entry name" value="GntR"/>
    <property type="match status" value="1"/>
</dbReference>
<dbReference type="PANTHER" id="PTHR43537:SF49">
    <property type="entry name" value="TRANSCRIPTIONAL REGULATORY PROTEIN"/>
    <property type="match status" value="1"/>
</dbReference>
<comment type="caution">
    <text evidence="5">The sequence shown here is derived from an EMBL/GenBank/DDBJ whole genome shotgun (WGS) entry which is preliminary data.</text>
</comment>
<dbReference type="InterPro" id="IPR008920">
    <property type="entry name" value="TF_FadR/GntR_C"/>
</dbReference>
<dbReference type="GO" id="GO:0003700">
    <property type="term" value="F:DNA-binding transcription factor activity"/>
    <property type="evidence" value="ECO:0007669"/>
    <property type="project" value="InterPro"/>
</dbReference>